<sequence>YAQCRTVPKKLNGINAKITRAGWTLGEFLYYAFQPNLKGSDGEDIKRLLGHSKHVSDFLGGRSNYLPIHILQAWYKSPYG</sequence>
<proteinExistence type="predicted"/>
<protein>
    <submittedName>
        <fullName evidence="1">Uncharacterized protein</fullName>
    </submittedName>
</protein>
<feature type="non-terminal residue" evidence="1">
    <location>
        <position position="80"/>
    </location>
</feature>
<dbReference type="STRING" id="1314782.A0A165NXD3"/>
<accession>A0A165NXD3</accession>
<dbReference type="AlphaFoldDB" id="A0A165NXD3"/>
<dbReference type="InParanoid" id="A0A165NXD3"/>
<gene>
    <name evidence="1" type="ORF">NEOLEDRAFT_1032020</name>
</gene>
<keyword evidence="2" id="KW-1185">Reference proteome</keyword>
<feature type="non-terminal residue" evidence="1">
    <location>
        <position position="1"/>
    </location>
</feature>
<evidence type="ECO:0000313" key="1">
    <source>
        <dbReference type="EMBL" id="KZT20239.1"/>
    </source>
</evidence>
<name>A0A165NXD3_9AGAM</name>
<dbReference type="EMBL" id="KV425623">
    <property type="protein sequence ID" value="KZT20239.1"/>
    <property type="molecule type" value="Genomic_DNA"/>
</dbReference>
<evidence type="ECO:0000313" key="2">
    <source>
        <dbReference type="Proteomes" id="UP000076761"/>
    </source>
</evidence>
<organism evidence="1 2">
    <name type="scientific">Neolentinus lepideus HHB14362 ss-1</name>
    <dbReference type="NCBI Taxonomy" id="1314782"/>
    <lineage>
        <taxon>Eukaryota</taxon>
        <taxon>Fungi</taxon>
        <taxon>Dikarya</taxon>
        <taxon>Basidiomycota</taxon>
        <taxon>Agaricomycotina</taxon>
        <taxon>Agaricomycetes</taxon>
        <taxon>Gloeophyllales</taxon>
        <taxon>Gloeophyllaceae</taxon>
        <taxon>Neolentinus</taxon>
    </lineage>
</organism>
<reference evidence="1 2" key="1">
    <citation type="journal article" date="2016" name="Mol. Biol. Evol.">
        <title>Comparative Genomics of Early-Diverging Mushroom-Forming Fungi Provides Insights into the Origins of Lignocellulose Decay Capabilities.</title>
        <authorList>
            <person name="Nagy L.G."/>
            <person name="Riley R."/>
            <person name="Tritt A."/>
            <person name="Adam C."/>
            <person name="Daum C."/>
            <person name="Floudas D."/>
            <person name="Sun H."/>
            <person name="Yadav J.S."/>
            <person name="Pangilinan J."/>
            <person name="Larsson K.H."/>
            <person name="Matsuura K."/>
            <person name="Barry K."/>
            <person name="Labutti K."/>
            <person name="Kuo R."/>
            <person name="Ohm R.A."/>
            <person name="Bhattacharya S.S."/>
            <person name="Shirouzu T."/>
            <person name="Yoshinaga Y."/>
            <person name="Martin F.M."/>
            <person name="Grigoriev I.V."/>
            <person name="Hibbett D.S."/>
        </authorList>
    </citation>
    <scope>NUCLEOTIDE SEQUENCE [LARGE SCALE GENOMIC DNA]</scope>
    <source>
        <strain evidence="1 2">HHB14362 ss-1</strain>
    </source>
</reference>
<dbReference type="Proteomes" id="UP000076761">
    <property type="component" value="Unassembled WGS sequence"/>
</dbReference>